<dbReference type="AlphaFoldDB" id="A0A834DKF1"/>
<organism evidence="1 2">
    <name type="scientific">Phyllostomus discolor</name>
    <name type="common">pale spear-nosed bat</name>
    <dbReference type="NCBI Taxonomy" id="89673"/>
    <lineage>
        <taxon>Eukaryota</taxon>
        <taxon>Metazoa</taxon>
        <taxon>Chordata</taxon>
        <taxon>Craniata</taxon>
        <taxon>Vertebrata</taxon>
        <taxon>Euteleostomi</taxon>
        <taxon>Mammalia</taxon>
        <taxon>Eutheria</taxon>
        <taxon>Laurasiatheria</taxon>
        <taxon>Chiroptera</taxon>
        <taxon>Yangochiroptera</taxon>
        <taxon>Phyllostomidae</taxon>
        <taxon>Phyllostominae</taxon>
        <taxon>Phyllostomus</taxon>
    </lineage>
</organism>
<name>A0A834DKF1_9CHIR</name>
<accession>A0A834DKF1</accession>
<dbReference type="EMBL" id="JABVXQ010000012">
    <property type="protein sequence ID" value="KAF6084306.1"/>
    <property type="molecule type" value="Genomic_DNA"/>
</dbReference>
<reference evidence="1 2" key="1">
    <citation type="journal article" date="2020" name="Nature">
        <title>Six reference-quality genomes reveal evolution of bat adaptations.</title>
        <authorList>
            <person name="Jebb D."/>
            <person name="Huang Z."/>
            <person name="Pippel M."/>
            <person name="Hughes G.M."/>
            <person name="Lavrichenko K."/>
            <person name="Devanna P."/>
            <person name="Winkler S."/>
            <person name="Jermiin L.S."/>
            <person name="Skirmuntt E.C."/>
            <person name="Katzourakis A."/>
            <person name="Burkitt-Gray L."/>
            <person name="Ray D.A."/>
            <person name="Sullivan K.A.M."/>
            <person name="Roscito J.G."/>
            <person name="Kirilenko B.M."/>
            <person name="Davalos L.M."/>
            <person name="Corthals A.P."/>
            <person name="Power M.L."/>
            <person name="Jones G."/>
            <person name="Ransome R.D."/>
            <person name="Dechmann D.K.N."/>
            <person name="Locatelli A.G."/>
            <person name="Puechmaille S.J."/>
            <person name="Fedrigo O."/>
            <person name="Jarvis E.D."/>
            <person name="Hiller M."/>
            <person name="Vernes S.C."/>
            <person name="Myers E.W."/>
            <person name="Teeling E.C."/>
        </authorList>
    </citation>
    <scope>NUCLEOTIDE SEQUENCE [LARGE SCALE GENOMIC DNA]</scope>
    <source>
        <strain evidence="1">Bat1K_MPI-CBG_1</strain>
    </source>
</reference>
<evidence type="ECO:0000313" key="2">
    <source>
        <dbReference type="Proteomes" id="UP000664940"/>
    </source>
</evidence>
<sequence length="123" mass="13905">MNSCSTLLNTREMKIKNTVRYHLTPVKIAISSVINKQVLARMWRKGNPHTLLVGLQIGAAIMENTVEVPQKIKNDPAITLLGVYPKKYKTLTKKDTCTLIFIPVLLTAAKIWKQPKCHQYMSA</sequence>
<gene>
    <name evidence="1" type="ORF">HJG60_008582</name>
</gene>
<comment type="caution">
    <text evidence="1">The sequence shown here is derived from an EMBL/GenBank/DDBJ whole genome shotgun (WGS) entry which is preliminary data.</text>
</comment>
<dbReference type="Proteomes" id="UP000664940">
    <property type="component" value="Unassembled WGS sequence"/>
</dbReference>
<protein>
    <submittedName>
        <fullName evidence="1">Uncharacterized protein</fullName>
    </submittedName>
</protein>
<proteinExistence type="predicted"/>
<evidence type="ECO:0000313" key="1">
    <source>
        <dbReference type="EMBL" id="KAF6084306.1"/>
    </source>
</evidence>